<dbReference type="CDD" id="cd00167">
    <property type="entry name" value="SANT"/>
    <property type="match status" value="1"/>
</dbReference>
<dbReference type="EMBL" id="KV454013">
    <property type="protein sequence ID" value="ODV95970.1"/>
    <property type="molecule type" value="Genomic_DNA"/>
</dbReference>
<protein>
    <recommendedName>
        <fullName evidence="3">Myb-like domain-containing protein</fullName>
    </recommendedName>
</protein>
<evidence type="ECO:0000313" key="5">
    <source>
        <dbReference type="Proteomes" id="UP000094236"/>
    </source>
</evidence>
<dbReference type="Pfam" id="PF15963">
    <property type="entry name" value="Myb_DNA-bind_7"/>
    <property type="match status" value="1"/>
</dbReference>
<feature type="compositionally biased region" description="Basic and acidic residues" evidence="2">
    <location>
        <begin position="331"/>
        <end position="351"/>
    </location>
</feature>
<dbReference type="InterPro" id="IPR017174">
    <property type="entry name" value="Bdp1_fungi"/>
</dbReference>
<dbReference type="OrthoDB" id="272624at2759"/>
<feature type="compositionally biased region" description="Basic and acidic residues" evidence="2">
    <location>
        <begin position="313"/>
        <end position="322"/>
    </location>
</feature>
<feature type="region of interest" description="Disordered" evidence="2">
    <location>
        <begin position="298"/>
        <end position="354"/>
    </location>
</feature>
<dbReference type="AlphaFoldDB" id="A0A1E4TW43"/>
<keyword evidence="5" id="KW-1185">Reference proteome</keyword>
<evidence type="ECO:0000256" key="1">
    <source>
        <dbReference type="SAM" id="Coils"/>
    </source>
</evidence>
<dbReference type="GO" id="GO:0070898">
    <property type="term" value="P:RNA polymerase III preinitiation complex assembly"/>
    <property type="evidence" value="ECO:0007669"/>
    <property type="project" value="TreeGrafter"/>
</dbReference>
<feature type="coiled-coil region" evidence="1">
    <location>
        <begin position="491"/>
        <end position="529"/>
    </location>
</feature>
<reference evidence="5" key="1">
    <citation type="submission" date="2016-05" db="EMBL/GenBank/DDBJ databases">
        <title>Comparative genomics of biotechnologically important yeasts.</title>
        <authorList>
            <consortium name="DOE Joint Genome Institute"/>
            <person name="Riley R."/>
            <person name="Haridas S."/>
            <person name="Wolfe K.H."/>
            <person name="Lopes M.R."/>
            <person name="Hittinger C.T."/>
            <person name="Goker M."/>
            <person name="Salamov A."/>
            <person name="Wisecaver J."/>
            <person name="Long T.M."/>
            <person name="Aerts A.L."/>
            <person name="Barry K."/>
            <person name="Choi C."/>
            <person name="Clum A."/>
            <person name="Coughlan A.Y."/>
            <person name="Deshpande S."/>
            <person name="Douglass A.P."/>
            <person name="Hanson S.J."/>
            <person name="Klenk H.-P."/>
            <person name="Labutti K."/>
            <person name="Lapidus A."/>
            <person name="Lindquist E."/>
            <person name="Lipzen A."/>
            <person name="Meier-Kolthoff J.P."/>
            <person name="Ohm R.A."/>
            <person name="Otillar R.P."/>
            <person name="Pangilinan J."/>
            <person name="Peng Y."/>
            <person name="Rokas A."/>
            <person name="Rosa C.A."/>
            <person name="Scheuner C."/>
            <person name="Sibirny A.A."/>
            <person name="Slot J.C."/>
            <person name="Stielow J.B."/>
            <person name="Sun H."/>
            <person name="Kurtzman C.P."/>
            <person name="Blackwell M."/>
            <person name="Grigoriev I.V."/>
            <person name="Jeffries T.W."/>
        </authorList>
    </citation>
    <scope>NUCLEOTIDE SEQUENCE [LARGE SCALE GENOMIC DNA]</scope>
    <source>
        <strain evidence="5">NRRL Y-2460</strain>
    </source>
</reference>
<feature type="region of interest" description="Disordered" evidence="2">
    <location>
        <begin position="129"/>
        <end position="169"/>
    </location>
</feature>
<dbReference type="PIRSF" id="PIRSF037327">
    <property type="entry name" value="TFIIIB_Bdp1_fun"/>
    <property type="match status" value="1"/>
</dbReference>
<accession>A0A1E4TW43</accession>
<dbReference type="Proteomes" id="UP000094236">
    <property type="component" value="Unassembled WGS sequence"/>
</dbReference>
<sequence length="572" mass="65152">MTYYNSPSNGRASLNENIQRQRRLSSITSGLGSGGLLRRASLTAKKLTNLPPTNGSNNDATLAVDENLKVAVDEPVKIGIPITAPARARNRNRVVGKLSKRKYTTRKSKEKEEGQTLGKAAATVVAPAVGAGTESEDDSSSNIPKKRKTKAHNKMKIKNNHNEEEDGDDAYVTADSSAEPEEDIAVVREGGTSIIDSTGKVHVTNVDVGGEQEFKYILDRQLNVVRKVPLDEYTPSNELFVINNLSQIPKAFFRNDTNVLEDFKIDEDSITMTELCRQTLPLGVVSENFELVKEAAKKRKDRQDARRKQRQKARLERRPIKDYDEELEEAQQLKEDRRRIEREDGQNERAISKTTNSAIQLKVGTTGELAVDDESLYVNRHERDSNNNNRVKENANIFENPITSATYGKNRFTDRWTSQELAGFYKALSSWGTDFNIIAQLFPHRTRRQIKSKFSTEEKKHPHIVELALSRKLPVNFGDYCKETGQSFKTLAEYDHELKELKEKHERELKEMQEAYQKQKQEDAELLRKKDWEARTGVKPMTRDEKLAELRRNETVIGTVDSNTKREQQVFE</sequence>
<feature type="compositionally biased region" description="Basic residues" evidence="2">
    <location>
        <begin position="144"/>
        <end position="159"/>
    </location>
</feature>
<dbReference type="PANTHER" id="PTHR22929:SF0">
    <property type="entry name" value="TRANSCRIPTION FACTOR TFIIIB COMPONENT B'' HOMOLOG"/>
    <property type="match status" value="1"/>
</dbReference>
<dbReference type="InterPro" id="IPR039467">
    <property type="entry name" value="TFIIIB_B''_Myb"/>
</dbReference>
<organism evidence="4 5">
    <name type="scientific">Pachysolen tannophilus NRRL Y-2460</name>
    <dbReference type="NCBI Taxonomy" id="669874"/>
    <lineage>
        <taxon>Eukaryota</taxon>
        <taxon>Fungi</taxon>
        <taxon>Dikarya</taxon>
        <taxon>Ascomycota</taxon>
        <taxon>Saccharomycotina</taxon>
        <taxon>Pichiomycetes</taxon>
        <taxon>Pachysolenaceae</taxon>
        <taxon>Pachysolen</taxon>
    </lineage>
</organism>
<dbReference type="InterPro" id="IPR009057">
    <property type="entry name" value="Homeodomain-like_sf"/>
</dbReference>
<evidence type="ECO:0000256" key="2">
    <source>
        <dbReference type="SAM" id="MobiDB-lite"/>
    </source>
</evidence>
<dbReference type="GO" id="GO:0000126">
    <property type="term" value="C:transcription factor TFIIIB complex"/>
    <property type="evidence" value="ECO:0007669"/>
    <property type="project" value="InterPro"/>
</dbReference>
<proteinExistence type="predicted"/>
<dbReference type="STRING" id="669874.A0A1E4TW43"/>
<dbReference type="GO" id="GO:0000995">
    <property type="term" value="F:RNA polymerase III general transcription initiation factor activity"/>
    <property type="evidence" value="ECO:0007669"/>
    <property type="project" value="InterPro"/>
</dbReference>
<dbReference type="PANTHER" id="PTHR22929">
    <property type="entry name" value="RNA POLYMERASE III TRANSCRIPTION INITIATION FACTOR B"/>
    <property type="match status" value="1"/>
</dbReference>
<keyword evidence="1" id="KW-0175">Coiled coil</keyword>
<dbReference type="Gene3D" id="1.20.58.1880">
    <property type="match status" value="1"/>
</dbReference>
<dbReference type="GO" id="GO:0001156">
    <property type="term" value="F:TFIIIC-class transcription factor complex binding"/>
    <property type="evidence" value="ECO:0007669"/>
    <property type="project" value="TreeGrafter"/>
</dbReference>
<dbReference type="SMART" id="SM00717">
    <property type="entry name" value="SANT"/>
    <property type="match status" value="1"/>
</dbReference>
<dbReference type="SUPFAM" id="SSF46689">
    <property type="entry name" value="Homeodomain-like"/>
    <property type="match status" value="1"/>
</dbReference>
<evidence type="ECO:0000313" key="4">
    <source>
        <dbReference type="EMBL" id="ODV95970.1"/>
    </source>
</evidence>
<dbReference type="InterPro" id="IPR001005">
    <property type="entry name" value="SANT/Myb"/>
</dbReference>
<name>A0A1E4TW43_PACTA</name>
<evidence type="ECO:0000259" key="3">
    <source>
        <dbReference type="SMART" id="SM00717"/>
    </source>
</evidence>
<gene>
    <name evidence="4" type="ORF">PACTADRAFT_84812</name>
</gene>
<feature type="domain" description="Myb-like" evidence="3">
    <location>
        <begin position="412"/>
        <end position="460"/>
    </location>
</feature>